<name>A0A2I1JXW1_9LACT</name>
<comment type="caution">
    <text evidence="1">The sequence shown here is derived from an EMBL/GenBank/DDBJ whole genome shotgun (WGS) entry which is preliminary data.</text>
</comment>
<dbReference type="Proteomes" id="UP000234384">
    <property type="component" value="Unassembled WGS sequence"/>
</dbReference>
<organism evidence="1 2">
    <name type="scientific">Falseniella ignava</name>
    <dbReference type="NCBI Taxonomy" id="137730"/>
    <lineage>
        <taxon>Bacteria</taxon>
        <taxon>Bacillati</taxon>
        <taxon>Bacillota</taxon>
        <taxon>Bacilli</taxon>
        <taxon>Lactobacillales</taxon>
        <taxon>Aerococcaceae</taxon>
        <taxon>Falseniella</taxon>
    </lineage>
</organism>
<protein>
    <submittedName>
        <fullName evidence="1">DUF4298 domain-containing protein</fullName>
    </submittedName>
</protein>
<evidence type="ECO:0000313" key="2">
    <source>
        <dbReference type="Proteomes" id="UP000234384"/>
    </source>
</evidence>
<dbReference type="Pfam" id="PF14131">
    <property type="entry name" value="DUF4298"/>
    <property type="match status" value="1"/>
</dbReference>
<reference evidence="1 2" key="1">
    <citation type="submission" date="2017-12" db="EMBL/GenBank/DDBJ databases">
        <title>Phylogenetic diversity of female urinary microbiome.</title>
        <authorList>
            <person name="Thomas-White K."/>
            <person name="Wolfe A.J."/>
        </authorList>
    </citation>
    <scope>NUCLEOTIDE SEQUENCE [LARGE SCALE GENOMIC DNA]</scope>
    <source>
        <strain evidence="1 2">UMB0898</strain>
    </source>
</reference>
<dbReference type="AlphaFoldDB" id="A0A2I1JXW1"/>
<gene>
    <name evidence="1" type="ORF">CYJ57_05565</name>
</gene>
<dbReference type="EMBL" id="PKHE01000014">
    <property type="protein sequence ID" value="PKY88241.1"/>
    <property type="molecule type" value="Genomic_DNA"/>
</dbReference>
<accession>A0A2I1JXW1</accession>
<sequence length="102" mass="11769">MNNEALERIRKMEAILSRQQAFMDELAPVIEKLEAQIPEYQQLSQYYGSQDYLDDLDFSESADFPADEPHGVLSEDLTYNLLGEYYQLAVQMVDMAAQILKN</sequence>
<evidence type="ECO:0000313" key="1">
    <source>
        <dbReference type="EMBL" id="PKY88241.1"/>
    </source>
</evidence>
<dbReference type="OrthoDB" id="80787at2"/>
<proteinExistence type="predicted"/>
<dbReference type="InterPro" id="IPR025384">
    <property type="entry name" value="DUF4298"/>
</dbReference>
<dbReference type="RefSeq" id="WP_101954403.1">
    <property type="nucleotide sequence ID" value="NZ_PKHE01000014.1"/>
</dbReference>